<dbReference type="GO" id="GO:0032153">
    <property type="term" value="C:cell division site"/>
    <property type="evidence" value="ECO:0007669"/>
    <property type="project" value="TreeGrafter"/>
</dbReference>
<dbReference type="OrthoDB" id="2354757at2759"/>
<feature type="transmembrane region" description="Helical" evidence="6">
    <location>
        <begin position="97"/>
        <end position="117"/>
    </location>
</feature>
<keyword evidence="4 6" id="KW-0472">Membrane</keyword>
<dbReference type="Pfam" id="PF06687">
    <property type="entry name" value="SUR7"/>
    <property type="match status" value="1"/>
</dbReference>
<dbReference type="InParanoid" id="G7E6V5"/>
<evidence type="ECO:0000256" key="4">
    <source>
        <dbReference type="ARBA" id="ARBA00023136"/>
    </source>
</evidence>
<evidence type="ECO:0000313" key="8">
    <source>
        <dbReference type="Proteomes" id="UP000009131"/>
    </source>
</evidence>
<comment type="caution">
    <text evidence="7">The sequence shown here is derived from an EMBL/GenBank/DDBJ whole genome shotgun (WGS) entry which is preliminary data.</text>
</comment>
<reference evidence="7 8" key="1">
    <citation type="journal article" date="2011" name="J. Gen. Appl. Microbiol.">
        <title>Draft genome sequencing of the enigmatic basidiomycete Mixia osmundae.</title>
        <authorList>
            <person name="Nishida H."/>
            <person name="Nagatsuka Y."/>
            <person name="Sugiyama J."/>
        </authorList>
    </citation>
    <scope>NUCLEOTIDE SEQUENCE [LARGE SCALE GENOMIC DNA]</scope>
    <source>
        <strain evidence="8">CBS 9802 / IAM 14324 / JCM 22182 / KY 12970</strain>
    </source>
</reference>
<evidence type="ECO:0000256" key="1">
    <source>
        <dbReference type="ARBA" id="ARBA00004141"/>
    </source>
</evidence>
<dbReference type="Gene3D" id="1.20.140.150">
    <property type="match status" value="1"/>
</dbReference>
<dbReference type="PANTHER" id="PTHR28013">
    <property type="entry name" value="PROTEIN DCV1-RELATED"/>
    <property type="match status" value="1"/>
</dbReference>
<dbReference type="InterPro" id="IPR051380">
    <property type="entry name" value="pH-response_reg_palI/RIM9"/>
</dbReference>
<evidence type="ECO:0008006" key="9">
    <source>
        <dbReference type="Google" id="ProtNLM"/>
    </source>
</evidence>
<dbReference type="eggNOG" id="ENOG502SB48">
    <property type="taxonomic scope" value="Eukaryota"/>
</dbReference>
<dbReference type="EMBL" id="BABT02000153">
    <property type="protein sequence ID" value="GAA98565.1"/>
    <property type="molecule type" value="Genomic_DNA"/>
</dbReference>
<dbReference type="PANTHER" id="PTHR28013:SF3">
    <property type="entry name" value="PROTEIN DCV1-RELATED"/>
    <property type="match status" value="1"/>
</dbReference>
<comment type="subcellular location">
    <subcellularLocation>
        <location evidence="1">Membrane</location>
        <topology evidence="1">Multi-pass membrane protein</topology>
    </subcellularLocation>
</comment>
<sequence>MAGGFFFIGPFLLFAAMVLFVFISVSVPIWYKVRFLSAAVNANGTPSQFYLGLWGACVDITGGARQCSSKSFGYNINSYLTQFGVNGSLRNIYSHGLTYGFLLNPIAGLIALIALLFSIPAGTCAELMAILLTIFAFLVAAAALVIDLLVFIKTRNLINRSAPGTASLGNAIWLTVAATGALFLAIFFVCLGCFRGRSSRKYAYDEKDYAANYEPSSHMHDDQYEDTGNHVGAYESQPATSEYGGDRSVVGTSGSQYGGDDRLSTGAHHHHGNGSLAAPLHNQNAL</sequence>
<dbReference type="AlphaFoldDB" id="G7E6V5"/>
<evidence type="ECO:0000256" key="3">
    <source>
        <dbReference type="ARBA" id="ARBA00022989"/>
    </source>
</evidence>
<dbReference type="Proteomes" id="UP000009131">
    <property type="component" value="Unassembled WGS sequence"/>
</dbReference>
<name>G7E6V5_MIXOS</name>
<keyword evidence="3 6" id="KW-1133">Transmembrane helix</keyword>
<protein>
    <recommendedName>
        <fullName evidence="9">Pali-domain-containing protein</fullName>
    </recommendedName>
</protein>
<evidence type="ECO:0000313" key="7">
    <source>
        <dbReference type="EMBL" id="GAA98565.1"/>
    </source>
</evidence>
<dbReference type="PROSITE" id="PS01346">
    <property type="entry name" value="CLAUDIN"/>
    <property type="match status" value="1"/>
</dbReference>
<proteinExistence type="predicted"/>
<keyword evidence="2 6" id="KW-0812">Transmembrane</keyword>
<dbReference type="InterPro" id="IPR017974">
    <property type="entry name" value="Claudin_CS"/>
</dbReference>
<dbReference type="RefSeq" id="XP_014567619.1">
    <property type="nucleotide sequence ID" value="XM_014712133.1"/>
</dbReference>
<gene>
    <name evidence="7" type="primary">Mo05252</name>
    <name evidence="7" type="ORF">E5Q_05252</name>
</gene>
<evidence type="ECO:0000256" key="2">
    <source>
        <dbReference type="ARBA" id="ARBA00022692"/>
    </source>
</evidence>
<feature type="region of interest" description="Disordered" evidence="5">
    <location>
        <begin position="215"/>
        <end position="286"/>
    </location>
</feature>
<feature type="transmembrane region" description="Helical" evidence="6">
    <location>
        <begin position="7"/>
        <end position="31"/>
    </location>
</feature>
<evidence type="ECO:0000256" key="5">
    <source>
        <dbReference type="SAM" id="MobiDB-lite"/>
    </source>
</evidence>
<feature type="transmembrane region" description="Helical" evidence="6">
    <location>
        <begin position="172"/>
        <end position="194"/>
    </location>
</feature>
<dbReference type="STRING" id="764103.G7E6V5"/>
<dbReference type="InterPro" id="IPR009571">
    <property type="entry name" value="SUR7/Rim9-like_fungi"/>
</dbReference>
<evidence type="ECO:0000256" key="6">
    <source>
        <dbReference type="SAM" id="Phobius"/>
    </source>
</evidence>
<reference evidence="7 8" key="2">
    <citation type="journal article" date="2012" name="Open Biol.">
        <title>Characteristics of nucleosomes and linker DNA regions on the genome of the basidiomycete Mixia osmundae revealed by mono- and dinucleosome mapping.</title>
        <authorList>
            <person name="Nishida H."/>
            <person name="Kondo S."/>
            <person name="Matsumoto T."/>
            <person name="Suzuki Y."/>
            <person name="Yoshikawa H."/>
            <person name="Taylor T.D."/>
            <person name="Sugiyama J."/>
        </authorList>
    </citation>
    <scope>NUCLEOTIDE SEQUENCE [LARGE SCALE GENOMIC DNA]</scope>
    <source>
        <strain evidence="8">CBS 9802 / IAM 14324 / JCM 22182 / KY 12970</strain>
    </source>
</reference>
<organism evidence="7 8">
    <name type="scientific">Mixia osmundae (strain CBS 9802 / IAM 14324 / JCM 22182 / KY 12970)</name>
    <dbReference type="NCBI Taxonomy" id="764103"/>
    <lineage>
        <taxon>Eukaryota</taxon>
        <taxon>Fungi</taxon>
        <taxon>Dikarya</taxon>
        <taxon>Basidiomycota</taxon>
        <taxon>Pucciniomycotina</taxon>
        <taxon>Mixiomycetes</taxon>
        <taxon>Mixiales</taxon>
        <taxon>Mixiaceae</taxon>
        <taxon>Mixia</taxon>
    </lineage>
</organism>
<dbReference type="GO" id="GO:0005886">
    <property type="term" value="C:plasma membrane"/>
    <property type="evidence" value="ECO:0007669"/>
    <property type="project" value="InterPro"/>
</dbReference>
<accession>G7E6V5</accession>
<keyword evidence="8" id="KW-1185">Reference proteome</keyword>
<dbReference type="OMA" id="WASFLTM"/>
<dbReference type="GO" id="GO:0035838">
    <property type="term" value="C:growing cell tip"/>
    <property type="evidence" value="ECO:0007669"/>
    <property type="project" value="TreeGrafter"/>
</dbReference>
<feature type="transmembrane region" description="Helical" evidence="6">
    <location>
        <begin position="129"/>
        <end position="152"/>
    </location>
</feature>
<dbReference type="HOGENOM" id="CLU_973455_0_0_1"/>